<dbReference type="STRING" id="1123491.SAMN02745782_00853"/>
<accession>A0A1T4M8J8</accession>
<evidence type="ECO:0000256" key="1">
    <source>
        <dbReference type="SAM" id="SignalP"/>
    </source>
</evidence>
<dbReference type="PIRSF" id="PIRSF004982">
    <property type="entry name" value="SlP"/>
    <property type="match status" value="1"/>
</dbReference>
<feature type="chain" id="PRO_5012775202" evidence="1">
    <location>
        <begin position="29"/>
        <end position="184"/>
    </location>
</feature>
<dbReference type="PROSITE" id="PS51257">
    <property type="entry name" value="PROKAR_LIPOPROTEIN"/>
    <property type="match status" value="1"/>
</dbReference>
<keyword evidence="2" id="KW-0449">Lipoprotein</keyword>
<dbReference type="PANTHER" id="PTHR37530">
    <property type="entry name" value="OUTER MEMBRANE PROTEIN SLP"/>
    <property type="match status" value="1"/>
</dbReference>
<feature type="signal peptide" evidence="1">
    <location>
        <begin position="1"/>
        <end position="28"/>
    </location>
</feature>
<organism evidence="2 3">
    <name type="scientific">Vibrio cincinnatiensis DSM 19608</name>
    <dbReference type="NCBI Taxonomy" id="1123491"/>
    <lineage>
        <taxon>Bacteria</taxon>
        <taxon>Pseudomonadati</taxon>
        <taxon>Pseudomonadota</taxon>
        <taxon>Gammaproteobacteria</taxon>
        <taxon>Vibrionales</taxon>
        <taxon>Vibrionaceae</taxon>
        <taxon>Vibrio</taxon>
    </lineage>
</organism>
<dbReference type="InterPro" id="IPR004658">
    <property type="entry name" value="OMP_Slp"/>
</dbReference>
<dbReference type="GeneID" id="70583185"/>
<dbReference type="AlphaFoldDB" id="A0A1T4M8J8"/>
<keyword evidence="3" id="KW-1185">Reference proteome</keyword>
<evidence type="ECO:0000313" key="2">
    <source>
        <dbReference type="EMBL" id="SJZ63231.1"/>
    </source>
</evidence>
<proteinExistence type="predicted"/>
<dbReference type="PANTHER" id="PTHR37530:SF1">
    <property type="entry name" value="OUTER MEMBRANE PROTEIN SLP"/>
    <property type="match status" value="1"/>
</dbReference>
<sequence length="184" mass="20696">MIHHLVRLLLLSILAMLTACSSLPPQLASDQASVISDYAQWSQMGENTEGHVRLGGVIAQVTNLSDRTRIEIVNLPIDSLGRPNLSHEPQGRFVGYVDGFLDPVTFGPGRLISVIGTTAPLERGSVGEYDYLFPVMNIHGYYLWRVEERIIVDDMGPYLFPCRNFHCRHMDDYPRSGRVIQEVK</sequence>
<dbReference type="Proteomes" id="UP000190834">
    <property type="component" value="Unassembled WGS sequence"/>
</dbReference>
<dbReference type="OrthoDB" id="5295757at2"/>
<gene>
    <name evidence="2" type="ORF">SAMN02745782_00853</name>
</gene>
<dbReference type="NCBIfam" id="TIGR00752">
    <property type="entry name" value="slp"/>
    <property type="match status" value="1"/>
</dbReference>
<protein>
    <submittedName>
        <fullName evidence="2">Outer membrane lipoprotein</fullName>
    </submittedName>
</protein>
<dbReference type="GO" id="GO:0019867">
    <property type="term" value="C:outer membrane"/>
    <property type="evidence" value="ECO:0007669"/>
    <property type="project" value="InterPro"/>
</dbReference>
<dbReference type="EMBL" id="FUXB01000004">
    <property type="protein sequence ID" value="SJZ63231.1"/>
    <property type="molecule type" value="Genomic_DNA"/>
</dbReference>
<name>A0A1T4M8J8_VIBCI</name>
<dbReference type="Pfam" id="PF03843">
    <property type="entry name" value="Slp"/>
    <property type="match status" value="1"/>
</dbReference>
<reference evidence="3" key="1">
    <citation type="submission" date="2017-02" db="EMBL/GenBank/DDBJ databases">
        <authorList>
            <person name="Varghese N."/>
            <person name="Submissions S."/>
        </authorList>
    </citation>
    <scope>NUCLEOTIDE SEQUENCE [LARGE SCALE GENOMIC DNA]</scope>
    <source>
        <strain evidence="3">DSM 19608</strain>
    </source>
</reference>
<dbReference type="RefSeq" id="WP_078925234.1">
    <property type="nucleotide sequence ID" value="NZ_FUXB01000004.1"/>
</dbReference>
<keyword evidence="1" id="KW-0732">Signal</keyword>
<evidence type="ECO:0000313" key="3">
    <source>
        <dbReference type="Proteomes" id="UP000190834"/>
    </source>
</evidence>